<proteinExistence type="predicted"/>
<dbReference type="Proteomes" id="UP000588098">
    <property type="component" value="Unassembled WGS sequence"/>
</dbReference>
<name>A0A7W9UZD0_9ACTN</name>
<dbReference type="EMBL" id="JACHJL010000009">
    <property type="protein sequence ID" value="MBB5936900.1"/>
    <property type="molecule type" value="Genomic_DNA"/>
</dbReference>
<evidence type="ECO:0000256" key="1">
    <source>
        <dbReference type="SAM" id="MobiDB-lite"/>
    </source>
</evidence>
<organism evidence="2 3">
    <name type="scientific">Streptomyces zagrosensis</name>
    <dbReference type="NCBI Taxonomy" id="1042984"/>
    <lineage>
        <taxon>Bacteria</taxon>
        <taxon>Bacillati</taxon>
        <taxon>Actinomycetota</taxon>
        <taxon>Actinomycetes</taxon>
        <taxon>Kitasatosporales</taxon>
        <taxon>Streptomycetaceae</taxon>
        <taxon>Streptomyces</taxon>
    </lineage>
</organism>
<dbReference type="RefSeq" id="WP_184573430.1">
    <property type="nucleotide sequence ID" value="NZ_JACHJL010000009.1"/>
</dbReference>
<evidence type="ECO:0000313" key="3">
    <source>
        <dbReference type="Proteomes" id="UP000588098"/>
    </source>
</evidence>
<feature type="region of interest" description="Disordered" evidence="1">
    <location>
        <begin position="38"/>
        <end position="57"/>
    </location>
</feature>
<keyword evidence="3" id="KW-1185">Reference proteome</keyword>
<reference evidence="2 3" key="1">
    <citation type="submission" date="2020-08" db="EMBL/GenBank/DDBJ databases">
        <title>Genomic Encyclopedia of Type Strains, Phase III (KMG-III): the genomes of soil and plant-associated and newly described type strains.</title>
        <authorList>
            <person name="Whitman W."/>
        </authorList>
    </citation>
    <scope>NUCLEOTIDE SEQUENCE [LARGE SCALE GENOMIC DNA]</scope>
    <source>
        <strain evidence="2 3">CECT 8305</strain>
    </source>
</reference>
<protein>
    <submittedName>
        <fullName evidence="2">Uncharacterized protein</fullName>
    </submittedName>
</protein>
<evidence type="ECO:0000313" key="2">
    <source>
        <dbReference type="EMBL" id="MBB5936900.1"/>
    </source>
</evidence>
<gene>
    <name evidence="2" type="ORF">FHS42_003977</name>
</gene>
<dbReference type="AlphaFoldDB" id="A0A7W9UZD0"/>
<sequence length="376" mass="39777">MSLPAAITVEYDSAPEADELLSHELADLVGLDMTEEWPAADSATRRPPEAESPSEIARADTAKADAFAFRGVVVARAGSELAGWARLLQPPGEAAAVVFDHILVPRVRRRLSAGRYAVDGDPAELADERELLTLLLQHAATHAKRLGFATINWNGPDTDPIGLAAEELGARVDAELGRHWTVPDLKAWAPPPGLPQVTLRATARPFPAGPDMAVEAYVRLYNHVHAQDTGYGDHTDHELIGAVPDLGEDGAALEPCPGNHAEAEPPWDAAGIDAYLTDLAPQGHVLDLLTADGALTAQLAAGLADDRALLEVTVPRDASPAQLAAGIAGLIAHLRAADADATDLDIREIADPPLRQAAELLGARITSRWQAYALTL</sequence>
<comment type="caution">
    <text evidence="2">The sequence shown here is derived from an EMBL/GenBank/DDBJ whole genome shotgun (WGS) entry which is preliminary data.</text>
</comment>
<accession>A0A7W9UZD0</accession>